<reference evidence="4 6" key="1">
    <citation type="submission" date="2017-06" db="EMBL/GenBank/DDBJ databases">
        <title>Streptomyces albireticuli Genome sequencing and assembly.</title>
        <authorList>
            <person name="Wang Y."/>
            <person name="Du B."/>
            <person name="Ding Y."/>
            <person name="Liu H."/>
            <person name="Hou Q."/>
            <person name="Liu K."/>
            <person name="Yao L."/>
            <person name="Wang C."/>
        </authorList>
    </citation>
    <scope>NUCLEOTIDE SEQUENCE [LARGE SCALE GENOMIC DNA]</scope>
    <source>
        <strain evidence="4 6">MDJK11</strain>
    </source>
</reference>
<organism evidence="4 6">
    <name type="scientific">Streptomyces albireticuli</name>
    <dbReference type="NCBI Taxonomy" id="1940"/>
    <lineage>
        <taxon>Bacteria</taxon>
        <taxon>Bacillati</taxon>
        <taxon>Actinomycetota</taxon>
        <taxon>Actinomycetes</taxon>
        <taxon>Kitasatosporales</taxon>
        <taxon>Streptomycetaceae</taxon>
        <taxon>Streptomyces</taxon>
    </lineage>
</organism>
<keyword evidence="2" id="KW-1133">Transmembrane helix</keyword>
<dbReference type="EMBL" id="CP021744">
    <property type="protein sequence ID" value="ARZ65797.1"/>
    <property type="molecule type" value="Genomic_DNA"/>
</dbReference>
<dbReference type="PIRSF" id="PIRSF015921">
    <property type="entry name" value="FA_sphinglp_des"/>
    <property type="match status" value="1"/>
</dbReference>
<feature type="transmembrane region" description="Helical" evidence="2">
    <location>
        <begin position="112"/>
        <end position="131"/>
    </location>
</feature>
<keyword evidence="2" id="KW-0472">Membrane</keyword>
<evidence type="ECO:0000259" key="3">
    <source>
        <dbReference type="Pfam" id="PF00487"/>
    </source>
</evidence>
<dbReference type="Proteomes" id="UP000195755">
    <property type="component" value="Chromosome"/>
</dbReference>
<evidence type="ECO:0000256" key="1">
    <source>
        <dbReference type="SAM" id="MobiDB-lite"/>
    </source>
</evidence>
<dbReference type="GO" id="GO:0008610">
    <property type="term" value="P:lipid biosynthetic process"/>
    <property type="evidence" value="ECO:0007669"/>
    <property type="project" value="UniProtKB-ARBA"/>
</dbReference>
<dbReference type="PANTHER" id="PTHR19353">
    <property type="entry name" value="FATTY ACID DESATURASE 2"/>
    <property type="match status" value="1"/>
</dbReference>
<feature type="compositionally biased region" description="Pro residues" evidence="1">
    <location>
        <begin position="20"/>
        <end position="36"/>
    </location>
</feature>
<name>A0A1Z2KUQ9_9ACTN</name>
<feature type="transmembrane region" description="Helical" evidence="2">
    <location>
        <begin position="206"/>
        <end position="222"/>
    </location>
</feature>
<evidence type="ECO:0000313" key="4">
    <source>
        <dbReference type="EMBL" id="ARZ65797.1"/>
    </source>
</evidence>
<accession>A0A1Z2KUQ9</accession>
<evidence type="ECO:0000313" key="5">
    <source>
        <dbReference type="EMBL" id="ARZ72631.1"/>
    </source>
</evidence>
<feature type="domain" description="Fatty acid desaturase" evidence="3">
    <location>
        <begin position="110"/>
        <end position="369"/>
    </location>
</feature>
<dbReference type="EMBL" id="CP021744">
    <property type="protein sequence ID" value="ARZ72631.1"/>
    <property type="molecule type" value="Genomic_DNA"/>
</dbReference>
<dbReference type="KEGG" id="salj:SMD11_7055"/>
<gene>
    <name evidence="4" type="ORF">SMD11_0131</name>
    <name evidence="5" type="ORF">SMD11_7055</name>
</gene>
<feature type="transmembrane region" description="Helical" evidence="2">
    <location>
        <begin position="84"/>
        <end position="106"/>
    </location>
</feature>
<dbReference type="InterPro" id="IPR012171">
    <property type="entry name" value="Fatty_acid_desaturase"/>
</dbReference>
<dbReference type="KEGG" id="salj:SMD11_0131"/>
<dbReference type="CDD" id="cd03506">
    <property type="entry name" value="Delta6-FADS-like"/>
    <property type="match status" value="1"/>
</dbReference>
<protein>
    <submittedName>
        <fullName evidence="4">Fatty acid desaturase</fullName>
    </submittedName>
</protein>
<dbReference type="GO" id="GO:0016020">
    <property type="term" value="C:membrane"/>
    <property type="evidence" value="ECO:0007669"/>
    <property type="project" value="TreeGrafter"/>
</dbReference>
<dbReference type="RefSeq" id="WP_234365823.1">
    <property type="nucleotide sequence ID" value="NZ_CP021744.1"/>
</dbReference>
<dbReference type="Pfam" id="PF00487">
    <property type="entry name" value="FA_desaturase"/>
    <property type="match status" value="1"/>
</dbReference>
<proteinExistence type="predicted"/>
<dbReference type="PANTHER" id="PTHR19353:SF19">
    <property type="entry name" value="DELTA(5) FATTY ACID DESATURASE C-RELATED"/>
    <property type="match status" value="1"/>
</dbReference>
<keyword evidence="2" id="KW-0812">Transmembrane</keyword>
<feature type="compositionally biased region" description="Low complexity" evidence="1">
    <location>
        <begin position="10"/>
        <end position="19"/>
    </location>
</feature>
<evidence type="ECO:0000313" key="6">
    <source>
        <dbReference type="Proteomes" id="UP000195755"/>
    </source>
</evidence>
<sequence length="401" mass="43530">MHPSHKHTTDTGPTTTTTPVPTPTPMPTAGPVPTPAAVPAAGHAGAAGPAGAACALPAPAGASATFAELLKQVKAEGLLELRPAYYLGRLTLNTTLLAAGLAAFFLVGDSWWQIPVAAWMGLCGAQSSFLWHDAGHKAMFRGTGASAAVGYVHANLVNGVSFGWWTHHHSRHHSHPNHLALDPDIGRRTAIFDLSQYAARRRGQRLIVRYQSVLFFVLLVLESAKMQRTAVKAIAGGLPRRPVLESALILARLALYLGAVFILLSPALAVVFLVVQQAVLGVYFGLLFAPNHKGMTIRGGTPETLGWLERQVLTARNIRPNPLTDFLYGGLNYQIEHHLFPSMPRKNLPRARQLTRTYCTQHNIPYHETGFWTSYREVATYLHTISAPLRHGKVNPPLPGR</sequence>
<dbReference type="AlphaFoldDB" id="A0A1Z2KUQ9"/>
<dbReference type="GO" id="GO:0016717">
    <property type="term" value="F:oxidoreductase activity, acting on paired donors, with oxidation of a pair of donors resulting in the reduction of molecular oxygen to two molecules of water"/>
    <property type="evidence" value="ECO:0007669"/>
    <property type="project" value="TreeGrafter"/>
</dbReference>
<feature type="transmembrane region" description="Helical" evidence="2">
    <location>
        <begin position="243"/>
        <end position="264"/>
    </location>
</feature>
<feature type="region of interest" description="Disordered" evidence="1">
    <location>
        <begin position="1"/>
        <end position="42"/>
    </location>
</feature>
<evidence type="ECO:0000256" key="2">
    <source>
        <dbReference type="SAM" id="Phobius"/>
    </source>
</evidence>
<dbReference type="InterPro" id="IPR005804">
    <property type="entry name" value="FA_desaturase_dom"/>
</dbReference>